<dbReference type="Pfam" id="PF00496">
    <property type="entry name" value="SBP_bac_5"/>
    <property type="match status" value="1"/>
</dbReference>
<evidence type="ECO:0000256" key="1">
    <source>
        <dbReference type="ARBA" id="ARBA00022729"/>
    </source>
</evidence>
<reference evidence="4" key="1">
    <citation type="submission" date="2015-01" db="EMBL/GenBank/DDBJ databases">
        <authorList>
            <person name="Manzoor Shahid"/>
            <person name="Zubair Saima"/>
        </authorList>
    </citation>
    <scope>NUCLEOTIDE SEQUENCE [LARGE SCALE GENOMIC DNA]</scope>
    <source>
        <strain evidence="4">Sp3</strain>
    </source>
</reference>
<dbReference type="PANTHER" id="PTHR30290:SF64">
    <property type="entry name" value="ABC TRANSPORTER PERIPLASMIC BINDING PROTEIN"/>
    <property type="match status" value="1"/>
</dbReference>
<evidence type="ECO:0000259" key="2">
    <source>
        <dbReference type="Pfam" id="PF00496"/>
    </source>
</evidence>
<organism evidence="3 4">
    <name type="scientific">Syntrophaceticus schinkii</name>
    <dbReference type="NCBI Taxonomy" id="499207"/>
    <lineage>
        <taxon>Bacteria</taxon>
        <taxon>Bacillati</taxon>
        <taxon>Bacillota</taxon>
        <taxon>Clostridia</taxon>
        <taxon>Thermoanaerobacterales</taxon>
        <taxon>Thermoanaerobacterales Family III. Incertae Sedis</taxon>
        <taxon>Syntrophaceticus</taxon>
    </lineage>
</organism>
<dbReference type="InterPro" id="IPR039424">
    <property type="entry name" value="SBP_5"/>
</dbReference>
<name>A0A0B7MHU4_9FIRM</name>
<sequence>MTGVTPDVLQRFEKDPDCKIVKAPAFWGYRMLFNMGETAVFQEKELRQAFCYAMDKQNMIDKVQRGAGVPGCAGILPPDHVMYNSKAKQYDHNPKQAEELLVKLGYDKLENGVRVNSKGEKLSFNLLVGGEVRLAEIIKEHLGKVGIEVTVQSVDGKTRDARVQDNKYQLAITGHGGWGNDADYLRERFSSEKKAGGGISPNLMRFKGYSNPELSELLEKQFETIDENERKKQIFKAQELLAEDVPEIPIYYTTGYTVYKPAKYDGWMFMFDHHSLEHSKLSYLERN</sequence>
<dbReference type="GO" id="GO:0015833">
    <property type="term" value="P:peptide transport"/>
    <property type="evidence" value="ECO:0007669"/>
    <property type="project" value="TreeGrafter"/>
</dbReference>
<protein>
    <submittedName>
        <fullName evidence="3">ABC-type transporter, periplasmic subunit</fullName>
    </submittedName>
</protein>
<dbReference type="PANTHER" id="PTHR30290">
    <property type="entry name" value="PERIPLASMIC BINDING COMPONENT OF ABC TRANSPORTER"/>
    <property type="match status" value="1"/>
</dbReference>
<keyword evidence="4" id="KW-1185">Reference proteome</keyword>
<proteinExistence type="predicted"/>
<keyword evidence="1" id="KW-0732">Signal</keyword>
<dbReference type="SUPFAM" id="SSF53850">
    <property type="entry name" value="Periplasmic binding protein-like II"/>
    <property type="match status" value="1"/>
</dbReference>
<dbReference type="InterPro" id="IPR000914">
    <property type="entry name" value="SBP_5_dom"/>
</dbReference>
<evidence type="ECO:0000313" key="4">
    <source>
        <dbReference type="Proteomes" id="UP000046155"/>
    </source>
</evidence>
<dbReference type="RefSeq" id="WP_408645731.1">
    <property type="nucleotide sequence ID" value="NZ_CDRZ01000252.1"/>
</dbReference>
<gene>
    <name evidence="3" type="ORF">SSCH_540013</name>
</gene>
<dbReference type="GO" id="GO:1904680">
    <property type="term" value="F:peptide transmembrane transporter activity"/>
    <property type="evidence" value="ECO:0007669"/>
    <property type="project" value="TreeGrafter"/>
</dbReference>
<evidence type="ECO:0000313" key="3">
    <source>
        <dbReference type="EMBL" id="CEO89635.1"/>
    </source>
</evidence>
<dbReference type="AlphaFoldDB" id="A0A0B7MHU4"/>
<dbReference type="Proteomes" id="UP000046155">
    <property type="component" value="Unassembled WGS sequence"/>
</dbReference>
<feature type="domain" description="Solute-binding protein family 5" evidence="2">
    <location>
        <begin position="2"/>
        <end position="195"/>
    </location>
</feature>
<dbReference type="EMBL" id="CDRZ01000252">
    <property type="protein sequence ID" value="CEO89635.1"/>
    <property type="molecule type" value="Genomic_DNA"/>
</dbReference>
<dbReference type="Gene3D" id="3.10.105.10">
    <property type="entry name" value="Dipeptide-binding Protein, Domain 3"/>
    <property type="match status" value="1"/>
</dbReference>
<accession>A0A0B7MHU4</accession>